<proteinExistence type="predicted"/>
<organism evidence="1 2">
    <name type="scientific">Treponema saccharophilum DSM 2985</name>
    <dbReference type="NCBI Taxonomy" id="907348"/>
    <lineage>
        <taxon>Bacteria</taxon>
        <taxon>Pseudomonadati</taxon>
        <taxon>Spirochaetota</taxon>
        <taxon>Spirochaetia</taxon>
        <taxon>Spirochaetales</taxon>
        <taxon>Treponemataceae</taxon>
        <taxon>Treponema</taxon>
    </lineage>
</organism>
<dbReference type="AlphaFoldDB" id="H7ENU6"/>
<accession>H7ENU6</accession>
<sequence>MIEFPIRPYSFQEFRLYSITRACLVGAKGNTVRGFPSTLSKDSRDKTVKAGTPFIEFRDLSKGYREGIDESEGGKYTHAIGGGTCGRVKLDGKKSKPKSMFFKFRFSPLNPNRAFAEYMPRTNEERNAGIKTAERDAVLIEVAGEIIRVWFFRGLGAYSAELFSQWEAGRLCTAVSDGTIAV</sequence>
<dbReference type="EMBL" id="AGRW01000054">
    <property type="protein sequence ID" value="EIC00579.1"/>
    <property type="molecule type" value="Genomic_DNA"/>
</dbReference>
<protein>
    <submittedName>
        <fullName evidence="1">Uncharacterized protein</fullName>
    </submittedName>
</protein>
<keyword evidence="2" id="KW-1185">Reference proteome</keyword>
<dbReference type="PATRIC" id="fig|907348.3.peg.2629"/>
<evidence type="ECO:0000313" key="2">
    <source>
        <dbReference type="Proteomes" id="UP000003571"/>
    </source>
</evidence>
<comment type="caution">
    <text evidence="1">The sequence shown here is derived from an EMBL/GenBank/DDBJ whole genome shotgun (WGS) entry which is preliminary data.</text>
</comment>
<dbReference type="RefSeq" id="WP_002706233.1">
    <property type="nucleotide sequence ID" value="NZ_AGRW01000054.1"/>
</dbReference>
<evidence type="ECO:0000313" key="1">
    <source>
        <dbReference type="EMBL" id="EIC00579.1"/>
    </source>
</evidence>
<name>H7ENU6_9SPIR</name>
<gene>
    <name evidence="1" type="ORF">TresaDRAFT_0052</name>
</gene>
<reference evidence="1 2" key="1">
    <citation type="submission" date="2011-09" db="EMBL/GenBank/DDBJ databases">
        <title>The draft genome of Treponema saccharophilum DSM 2985.</title>
        <authorList>
            <consortium name="US DOE Joint Genome Institute (JGI-PGF)"/>
            <person name="Lucas S."/>
            <person name="Copeland A."/>
            <person name="Lapidus A."/>
            <person name="Glavina del Rio T."/>
            <person name="Dalin E."/>
            <person name="Tice H."/>
            <person name="Bruce D."/>
            <person name="Goodwin L."/>
            <person name="Pitluck S."/>
            <person name="Peters L."/>
            <person name="Kyrpides N."/>
            <person name="Mavromatis K."/>
            <person name="Ivanova N."/>
            <person name="Markowitz V."/>
            <person name="Cheng J.-F."/>
            <person name="Hugenholtz P."/>
            <person name="Woyke T."/>
            <person name="Wu D."/>
            <person name="Gronow S."/>
            <person name="Wellnitz S."/>
            <person name="Brambilla E."/>
            <person name="Klenk H.-P."/>
            <person name="Eisen J.A."/>
        </authorList>
    </citation>
    <scope>NUCLEOTIDE SEQUENCE [LARGE SCALE GENOMIC DNA]</scope>
    <source>
        <strain evidence="1 2">DSM 2985</strain>
    </source>
</reference>
<dbReference type="Proteomes" id="UP000003571">
    <property type="component" value="Unassembled WGS sequence"/>
</dbReference>